<comment type="caution">
    <text evidence="1">The sequence shown here is derived from an EMBL/GenBank/DDBJ whole genome shotgun (WGS) entry which is preliminary data.</text>
</comment>
<dbReference type="Proteomes" id="UP001272325">
    <property type="component" value="Unassembled WGS sequence"/>
</dbReference>
<evidence type="ECO:0008006" key="3">
    <source>
        <dbReference type="Google" id="ProtNLM"/>
    </source>
</evidence>
<reference evidence="1 2" key="1">
    <citation type="submission" date="2023-11" db="EMBL/GenBank/DDBJ databases">
        <title>Plant-associative lifestyle of Vibrio porteresiae and its evolutionary dynamics.</title>
        <authorList>
            <person name="Rameshkumar N."/>
            <person name="Kirti K."/>
        </authorList>
    </citation>
    <scope>NUCLEOTIDE SEQUENCE [LARGE SCALE GENOMIC DNA]</scope>
    <source>
        <strain evidence="1 2">MSSRF60</strain>
    </source>
</reference>
<evidence type="ECO:0000313" key="2">
    <source>
        <dbReference type="Proteomes" id="UP001272325"/>
    </source>
</evidence>
<gene>
    <name evidence="1" type="ORF">SBW85_03245</name>
</gene>
<protein>
    <recommendedName>
        <fullName evidence="3">Phage tail protein</fullName>
    </recommendedName>
</protein>
<name>A0ABU4IHP1_9VIBR</name>
<accession>A0ABU4IHP1</accession>
<proteinExistence type="predicted"/>
<sequence length="67" mass="7520">MRVNAKAGELVVDLLFKHASQDDDQIEAEFYSLNPHVRGAVFSEDCSVLIPESTVNQQTQNVVRSWS</sequence>
<dbReference type="EMBL" id="JAWRCN010000001">
    <property type="protein sequence ID" value="MDW6016784.1"/>
    <property type="molecule type" value="Genomic_DNA"/>
</dbReference>
<evidence type="ECO:0000313" key="1">
    <source>
        <dbReference type="EMBL" id="MDW6016784.1"/>
    </source>
</evidence>
<dbReference type="RefSeq" id="WP_171137433.1">
    <property type="nucleotide sequence ID" value="NZ_AP024893.1"/>
</dbReference>
<keyword evidence="2" id="KW-1185">Reference proteome</keyword>
<organism evidence="1 2">
    <name type="scientific">Vibrio plantisponsor</name>
    <dbReference type="NCBI Taxonomy" id="664643"/>
    <lineage>
        <taxon>Bacteria</taxon>
        <taxon>Pseudomonadati</taxon>
        <taxon>Pseudomonadota</taxon>
        <taxon>Gammaproteobacteria</taxon>
        <taxon>Vibrionales</taxon>
        <taxon>Vibrionaceae</taxon>
        <taxon>Vibrio</taxon>
    </lineage>
</organism>